<name>A0A2N3N0B5_9PEZI</name>
<keyword evidence="2" id="KW-1133">Transmembrane helix</keyword>
<comment type="caution">
    <text evidence="3">The sequence shown here is derived from an EMBL/GenBank/DDBJ whole genome shotgun (WGS) entry which is preliminary data.</text>
</comment>
<keyword evidence="4" id="KW-1185">Reference proteome</keyword>
<dbReference type="InterPro" id="IPR029069">
    <property type="entry name" value="HotDog_dom_sf"/>
</dbReference>
<dbReference type="PANTHER" id="PTHR12475">
    <property type="match status" value="1"/>
</dbReference>
<comment type="similarity">
    <text evidence="1">Belongs to the lcsJ thioesterase family.</text>
</comment>
<reference evidence="3 4" key="1">
    <citation type="journal article" date="2017" name="G3 (Bethesda)">
        <title>First Draft Genome Sequence of the Pathogenic Fungus Lomentospora prolificans (Formerly Scedosporium prolificans).</title>
        <authorList>
            <person name="Luo R."/>
            <person name="Zimin A."/>
            <person name="Workman R."/>
            <person name="Fan Y."/>
            <person name="Pertea G."/>
            <person name="Grossman N."/>
            <person name="Wear M.P."/>
            <person name="Jia B."/>
            <person name="Miller H."/>
            <person name="Casadevall A."/>
            <person name="Timp W."/>
            <person name="Zhang S.X."/>
            <person name="Salzberg S.L."/>
        </authorList>
    </citation>
    <scope>NUCLEOTIDE SEQUENCE [LARGE SCALE GENOMIC DNA]</scope>
    <source>
        <strain evidence="3 4">JHH-5317</strain>
    </source>
</reference>
<evidence type="ECO:0008006" key="5">
    <source>
        <dbReference type="Google" id="ProtNLM"/>
    </source>
</evidence>
<dbReference type="Pfam" id="PF13279">
    <property type="entry name" value="4HBT_2"/>
    <property type="match status" value="1"/>
</dbReference>
<keyword evidence="2" id="KW-0472">Membrane</keyword>
<evidence type="ECO:0000313" key="3">
    <source>
        <dbReference type="EMBL" id="PKS05852.1"/>
    </source>
</evidence>
<gene>
    <name evidence="3" type="ORF">jhhlp_007681</name>
</gene>
<organism evidence="3 4">
    <name type="scientific">Lomentospora prolificans</name>
    <dbReference type="NCBI Taxonomy" id="41688"/>
    <lineage>
        <taxon>Eukaryota</taxon>
        <taxon>Fungi</taxon>
        <taxon>Dikarya</taxon>
        <taxon>Ascomycota</taxon>
        <taxon>Pezizomycotina</taxon>
        <taxon>Sordariomycetes</taxon>
        <taxon>Hypocreomycetidae</taxon>
        <taxon>Microascales</taxon>
        <taxon>Microascaceae</taxon>
        <taxon>Lomentospora</taxon>
    </lineage>
</organism>
<dbReference type="FunCoup" id="A0A2N3N0B5">
    <property type="interactions" value="27"/>
</dbReference>
<dbReference type="AlphaFoldDB" id="A0A2N3N0B5"/>
<dbReference type="EMBL" id="NLAX01001139">
    <property type="protein sequence ID" value="PKS05852.1"/>
    <property type="molecule type" value="Genomic_DNA"/>
</dbReference>
<dbReference type="SUPFAM" id="SSF54637">
    <property type="entry name" value="Thioesterase/thiol ester dehydrase-isomerase"/>
    <property type="match status" value="1"/>
</dbReference>
<accession>A0A2N3N0B5</accession>
<dbReference type="Proteomes" id="UP000233524">
    <property type="component" value="Unassembled WGS sequence"/>
</dbReference>
<protein>
    <recommendedName>
        <fullName evidence="5">Capsule polysaccharide biosynthesis protein</fullName>
    </recommendedName>
</protein>
<dbReference type="InParanoid" id="A0A2N3N0B5"/>
<proteinExistence type="inferred from homology"/>
<evidence type="ECO:0000256" key="2">
    <source>
        <dbReference type="SAM" id="Phobius"/>
    </source>
</evidence>
<feature type="transmembrane region" description="Helical" evidence="2">
    <location>
        <begin position="20"/>
        <end position="43"/>
    </location>
</feature>
<dbReference type="VEuPathDB" id="FungiDB:jhhlp_007681"/>
<sequence>MTKSQEPSTHKSSGSPPRKMSALALLVPMVAPLAVASAGYAAWKVQWLSLLKAFFTGPGRLQRIFLLLFTLFNWKNMPFAWTLSVYLQSASGFQTRVFYAVYYHHIIRRAPALGPPALFAPVISGSRAPLLEIDYNIHKSNSTYFADLDVSRTHLVSYICGPGLRALSKNKVTQLVLDPTTKNPAPGKLGIMLGGVHCSFHREIPPYAAYELWSRVLSWDRKWLYIVTHYVPKGLGRPSEWLDPRFGRLNRSAGKEPSKDWEKKIHATAVSKYVFKLGRLTIHPAIVLAESGLLPTRPGGWIIDDLGTGMGGTAQTGDCLELRSDPGEWDWKRVERRRVAGMQFAEKFHAMDSLQKAFDGGRGAVVGRFGPG</sequence>
<evidence type="ECO:0000313" key="4">
    <source>
        <dbReference type="Proteomes" id="UP000233524"/>
    </source>
</evidence>
<dbReference type="InterPro" id="IPR051490">
    <property type="entry name" value="THEM6_lcsJ_thioesterase"/>
</dbReference>
<evidence type="ECO:0000256" key="1">
    <source>
        <dbReference type="ARBA" id="ARBA00038476"/>
    </source>
</evidence>
<keyword evidence="2" id="KW-0812">Transmembrane</keyword>
<dbReference type="OrthoDB" id="265761at2759"/>
<dbReference type="PANTHER" id="PTHR12475:SF4">
    <property type="entry name" value="PROTEIN THEM6"/>
    <property type="match status" value="1"/>
</dbReference>